<gene>
    <name evidence="13" type="primary">100632536</name>
</gene>
<dbReference type="InterPro" id="IPR013083">
    <property type="entry name" value="Znf_RING/FYVE/PHD"/>
</dbReference>
<name>A0A1X7V114_AMPQE</name>
<keyword evidence="8 9" id="KW-0472">Membrane</keyword>
<feature type="repeat" description="CHCR" evidence="11">
    <location>
        <begin position="396"/>
        <end position="543"/>
    </location>
</feature>
<dbReference type="InterPro" id="IPR016528">
    <property type="entry name" value="VPS11"/>
</dbReference>
<evidence type="ECO:0000256" key="3">
    <source>
        <dbReference type="ARBA" id="ARBA00022448"/>
    </source>
</evidence>
<proteinExistence type="inferred from homology"/>
<comment type="subcellular location">
    <subcellularLocation>
        <location evidence="1">Late endosome membrane</location>
        <topology evidence="1">Peripheral membrane protein</topology>
        <orientation evidence="1">Cytoplasmic side</orientation>
    </subcellularLocation>
</comment>
<dbReference type="SUPFAM" id="SSF48371">
    <property type="entry name" value="ARM repeat"/>
    <property type="match status" value="1"/>
</dbReference>
<dbReference type="Gene3D" id="3.30.40.10">
    <property type="entry name" value="Zinc/RING finger domain, C3HC4 (zinc finger)"/>
    <property type="match status" value="1"/>
</dbReference>
<dbReference type="Pfam" id="PF12451">
    <property type="entry name" value="VPS11_C"/>
    <property type="match status" value="1"/>
</dbReference>
<dbReference type="GO" id="GO:0006904">
    <property type="term" value="P:vesicle docking involved in exocytosis"/>
    <property type="evidence" value="ECO:0007669"/>
    <property type="project" value="TreeGrafter"/>
</dbReference>
<dbReference type="InterPro" id="IPR024763">
    <property type="entry name" value="VPS11_C"/>
</dbReference>
<dbReference type="GO" id="GO:0006886">
    <property type="term" value="P:intracellular protein transport"/>
    <property type="evidence" value="ECO:0007669"/>
    <property type="project" value="UniProtKB-UniRule"/>
</dbReference>
<dbReference type="CDD" id="cd16688">
    <property type="entry name" value="RING-H2_Vps11"/>
    <property type="match status" value="1"/>
</dbReference>
<dbReference type="eggNOG" id="KOG2114">
    <property type="taxonomic scope" value="Eukaryota"/>
</dbReference>
<dbReference type="PANTHER" id="PTHR23323">
    <property type="entry name" value="VACUOLAR PROTEIN SORTING-ASSOCIATED PROTEIN"/>
    <property type="match status" value="1"/>
</dbReference>
<dbReference type="PROSITE" id="PS50236">
    <property type="entry name" value="CHCR"/>
    <property type="match status" value="1"/>
</dbReference>
<keyword evidence="3" id="KW-0813">Transport</keyword>
<comment type="similarity">
    <text evidence="2 9">Belongs to the VPS11 family.</text>
</comment>
<evidence type="ECO:0000256" key="8">
    <source>
        <dbReference type="ARBA" id="ARBA00023136"/>
    </source>
</evidence>
<dbReference type="Gene3D" id="1.25.40.10">
    <property type="entry name" value="Tetratricopeptide repeat domain"/>
    <property type="match status" value="1"/>
</dbReference>
<dbReference type="PIRSF" id="PIRSF007860">
    <property type="entry name" value="VPS11"/>
    <property type="match status" value="1"/>
</dbReference>
<evidence type="ECO:0000256" key="6">
    <source>
        <dbReference type="ARBA" id="ARBA00022833"/>
    </source>
</evidence>
<sequence length="902" mass="103483">MSWKTFKFFEYEEVKDPETNEPLNKLKDLGITCCSCGRGLMIFGDSSGGFHIMSSITDMLFCHAYALRVQHIYQLKSRNVFLTVGDDEDFCPLIRVWNLDKRDKQGFPTCTRTIKAAIYDGGIEKRRPAVMCICAHENTNLIAIGFKDGTVTTVRGNIMRDRQSRQKIVHEEPEPGTYVTGLAFRQLGNIPVLMIATNRAVYSCFMDDKNTKYHIGTFGCELNCCALTDHTQDYKFVIGTTELVQFFTVDLPAQCKAFEGDKFLLRWYRGYLITATEGGRMGGARGGGGGKETKTLTIYDMQNQFIAYQTTFNTRIVDVLSEWGSLYVLLKDGRLIRLDELDTKTKLETLFKKNLYDTAISLARSQSYSDGLVEIFTQYGDHLYSKGDYDGAITQYKLTIGTLEPSYVIRKFLDAQRIFNLTDYLKELHDKRQANADHTTLLLNCYTKLKNEEQLSAFVSEEQAPFDVEAAIKVCRQAGYPEHALTLSKRFSNHDWYLLIVLEDLHRHNAALQYVRSLPFAAAVPNMIKYGRSLIKELPMETTDLLIMLCTDWPVDRDHVTQAQPLPGAIQPSPAPKFCADPAKFISIFVDKKKHLMLFLAEIIRIRDYWKSSVVCNTLLELYLKGITSKEERGEKEMKALDLLKNPLAEYDTDHALMLARTCNFQDGILYLYQKTGLYREIITYYIDNNNIDMIMDSCKRFSNQEPTVWIQALIYCASHEDCKDRISEVLRHIEEQHLLQPLVVVQLLASNRYATLADIKDYIVRHLEEQNESIAKSEGQIKEYGESTNQMKDEISLLQRKARVYQVRKCNQCNRGLTLPAVHFLCQHSYHQTCLEDEYENECPTCARENRKVLDIIQRQEQSTDLHETFHAQLGRAPDGFSVVADYFGRGVFSDAMKQVR</sequence>
<evidence type="ECO:0000256" key="7">
    <source>
        <dbReference type="ARBA" id="ARBA00022927"/>
    </source>
</evidence>
<dbReference type="InterPro" id="IPR057307">
    <property type="entry name" value="PEP5_VPS11_N"/>
</dbReference>
<evidence type="ECO:0000259" key="12">
    <source>
        <dbReference type="PROSITE" id="PS50089"/>
    </source>
</evidence>
<protein>
    <recommendedName>
        <fullName evidence="9">Vacuolar protein sorting-associated protein 11 homolog</fullName>
    </recommendedName>
</protein>
<dbReference type="Proteomes" id="UP000007879">
    <property type="component" value="Unassembled WGS sequence"/>
</dbReference>
<evidence type="ECO:0000256" key="1">
    <source>
        <dbReference type="ARBA" id="ARBA00004492"/>
    </source>
</evidence>
<feature type="domain" description="RING-type" evidence="12">
    <location>
        <begin position="811"/>
        <end position="847"/>
    </location>
</feature>
<dbReference type="SUPFAM" id="SSF57850">
    <property type="entry name" value="RING/U-box"/>
    <property type="match status" value="1"/>
</dbReference>
<dbReference type="OrthoDB" id="26184at2759"/>
<dbReference type="GO" id="GO:0008270">
    <property type="term" value="F:zinc ion binding"/>
    <property type="evidence" value="ECO:0007669"/>
    <property type="project" value="UniProtKB-KW"/>
</dbReference>
<evidence type="ECO:0000256" key="2">
    <source>
        <dbReference type="ARBA" id="ARBA00007070"/>
    </source>
</evidence>
<dbReference type="OMA" id="ENENECP"/>
<dbReference type="GO" id="GO:0007033">
    <property type="term" value="P:vacuole organization"/>
    <property type="evidence" value="ECO:0007669"/>
    <property type="project" value="TreeGrafter"/>
</dbReference>
<evidence type="ECO:0000256" key="5">
    <source>
        <dbReference type="ARBA" id="ARBA00022771"/>
    </source>
</evidence>
<evidence type="ECO:0000313" key="13">
    <source>
        <dbReference type="EnsemblMetazoa" id="Aqu2.1.33930_001"/>
    </source>
</evidence>
<dbReference type="Pfam" id="PF23341">
    <property type="entry name" value="PEP5_VPS11_N"/>
    <property type="match status" value="1"/>
</dbReference>
<dbReference type="Pfam" id="PF23356">
    <property type="entry name" value="TPR_PEP5_VPS11"/>
    <property type="match status" value="1"/>
</dbReference>
<dbReference type="STRING" id="400682.A0A1X7V114"/>
<dbReference type="PROSITE" id="PS50089">
    <property type="entry name" value="ZF_RING_2"/>
    <property type="match status" value="1"/>
</dbReference>
<keyword evidence="4" id="KW-0479">Metal-binding</keyword>
<evidence type="ECO:0000256" key="10">
    <source>
        <dbReference type="PROSITE-ProRule" id="PRU00175"/>
    </source>
</evidence>
<keyword evidence="7" id="KW-0653">Protein transport</keyword>
<keyword evidence="14" id="KW-1185">Reference proteome</keyword>
<dbReference type="InterPro" id="IPR016024">
    <property type="entry name" value="ARM-type_fold"/>
</dbReference>
<evidence type="ECO:0000313" key="14">
    <source>
        <dbReference type="Proteomes" id="UP000007879"/>
    </source>
</evidence>
<dbReference type="AlphaFoldDB" id="A0A1X7V114"/>
<evidence type="ECO:0000256" key="4">
    <source>
        <dbReference type="ARBA" id="ARBA00022723"/>
    </source>
</evidence>
<dbReference type="EnsemblMetazoa" id="Aqu2.1.33930_001">
    <property type="protein sequence ID" value="Aqu2.1.33930_001"/>
    <property type="gene ID" value="Aqu2.1.33930"/>
</dbReference>
<dbReference type="InterPro" id="IPR036322">
    <property type="entry name" value="WD40_repeat_dom_sf"/>
</dbReference>
<dbReference type="InterPro" id="IPR011990">
    <property type="entry name" value="TPR-like_helical_dom_sf"/>
</dbReference>
<reference evidence="13" key="2">
    <citation type="submission" date="2017-05" db="UniProtKB">
        <authorList>
            <consortium name="EnsemblMetazoa"/>
        </authorList>
    </citation>
    <scope>IDENTIFICATION</scope>
</reference>
<reference evidence="14" key="1">
    <citation type="journal article" date="2010" name="Nature">
        <title>The Amphimedon queenslandica genome and the evolution of animal complexity.</title>
        <authorList>
            <person name="Srivastava M."/>
            <person name="Simakov O."/>
            <person name="Chapman J."/>
            <person name="Fahey B."/>
            <person name="Gauthier M.E."/>
            <person name="Mitros T."/>
            <person name="Richards G.S."/>
            <person name="Conaco C."/>
            <person name="Dacre M."/>
            <person name="Hellsten U."/>
            <person name="Larroux C."/>
            <person name="Putnam N.H."/>
            <person name="Stanke M."/>
            <person name="Adamska M."/>
            <person name="Darling A."/>
            <person name="Degnan S.M."/>
            <person name="Oakley T.H."/>
            <person name="Plachetzki D.C."/>
            <person name="Zhai Y."/>
            <person name="Adamski M."/>
            <person name="Calcino A."/>
            <person name="Cummins S.F."/>
            <person name="Goodstein D.M."/>
            <person name="Harris C."/>
            <person name="Jackson D.J."/>
            <person name="Leys S.P."/>
            <person name="Shu S."/>
            <person name="Woodcroft B.J."/>
            <person name="Vervoort M."/>
            <person name="Kosik K.S."/>
            <person name="Manning G."/>
            <person name="Degnan B.M."/>
            <person name="Rokhsar D.S."/>
        </authorList>
    </citation>
    <scope>NUCLEOTIDE SEQUENCE [LARGE SCALE GENOMIC DNA]</scope>
</reference>
<keyword evidence="6" id="KW-0862">Zinc</keyword>
<dbReference type="KEGG" id="aqu:100632536"/>
<dbReference type="InterPro" id="IPR057308">
    <property type="entry name" value="CHCR_PEP5_VPS11"/>
</dbReference>
<dbReference type="InParanoid" id="A0A1X7V114"/>
<keyword evidence="5 10" id="KW-0863">Zinc-finger</keyword>
<organism evidence="13">
    <name type="scientific">Amphimedon queenslandica</name>
    <name type="common">Sponge</name>
    <dbReference type="NCBI Taxonomy" id="400682"/>
    <lineage>
        <taxon>Eukaryota</taxon>
        <taxon>Metazoa</taxon>
        <taxon>Porifera</taxon>
        <taxon>Demospongiae</taxon>
        <taxon>Heteroscleromorpha</taxon>
        <taxon>Haplosclerida</taxon>
        <taxon>Niphatidae</taxon>
        <taxon>Amphimedon</taxon>
    </lineage>
</organism>
<dbReference type="GO" id="GO:0030674">
    <property type="term" value="F:protein-macromolecule adaptor activity"/>
    <property type="evidence" value="ECO:0007669"/>
    <property type="project" value="TreeGrafter"/>
</dbReference>
<dbReference type="InterPro" id="IPR000547">
    <property type="entry name" value="Clathrin_H-chain/VPS_repeat"/>
</dbReference>
<dbReference type="PANTHER" id="PTHR23323:SF24">
    <property type="entry name" value="VACUOLAR PROTEIN SORTING-ASSOCIATED PROTEIN 11 HOMOLOG"/>
    <property type="match status" value="1"/>
</dbReference>
<accession>A0A1X7V114</accession>
<dbReference type="EnsemblMetazoa" id="XM_011405139.2">
    <property type="protein sequence ID" value="XP_011403441.2"/>
    <property type="gene ID" value="LOC100632536"/>
</dbReference>
<dbReference type="GO" id="GO:0030897">
    <property type="term" value="C:HOPS complex"/>
    <property type="evidence" value="ECO:0007669"/>
    <property type="project" value="TreeGrafter"/>
</dbReference>
<dbReference type="SUPFAM" id="SSF50978">
    <property type="entry name" value="WD40 repeat-like"/>
    <property type="match status" value="1"/>
</dbReference>
<dbReference type="GO" id="GO:0031902">
    <property type="term" value="C:late endosome membrane"/>
    <property type="evidence" value="ECO:0007669"/>
    <property type="project" value="UniProtKB-SubCell"/>
</dbReference>
<evidence type="ECO:0000256" key="11">
    <source>
        <dbReference type="PROSITE-ProRule" id="PRU01006"/>
    </source>
</evidence>
<dbReference type="InterPro" id="IPR001841">
    <property type="entry name" value="Znf_RING"/>
</dbReference>
<evidence type="ECO:0000256" key="9">
    <source>
        <dbReference type="PIRNR" id="PIRNR007860"/>
    </source>
</evidence>
<dbReference type="GO" id="GO:0048284">
    <property type="term" value="P:organelle fusion"/>
    <property type="evidence" value="ECO:0007669"/>
    <property type="project" value="TreeGrafter"/>
</dbReference>
<dbReference type="GO" id="GO:0007032">
    <property type="term" value="P:endosome organization"/>
    <property type="evidence" value="ECO:0007669"/>
    <property type="project" value="TreeGrafter"/>
</dbReference>